<comment type="caution">
    <text evidence="1">The sequence shown here is derived from an EMBL/GenBank/DDBJ whole genome shotgun (WGS) entry which is preliminary data.</text>
</comment>
<dbReference type="AlphaFoldDB" id="A0A9D3RLL3"/>
<gene>
    <name evidence="1" type="ORF">ANANG_G00268810</name>
</gene>
<dbReference type="Proteomes" id="UP001044222">
    <property type="component" value="Chromosome 15"/>
</dbReference>
<organism evidence="1 2">
    <name type="scientific">Anguilla anguilla</name>
    <name type="common">European freshwater eel</name>
    <name type="synonym">Muraena anguilla</name>
    <dbReference type="NCBI Taxonomy" id="7936"/>
    <lineage>
        <taxon>Eukaryota</taxon>
        <taxon>Metazoa</taxon>
        <taxon>Chordata</taxon>
        <taxon>Craniata</taxon>
        <taxon>Vertebrata</taxon>
        <taxon>Euteleostomi</taxon>
        <taxon>Actinopterygii</taxon>
        <taxon>Neopterygii</taxon>
        <taxon>Teleostei</taxon>
        <taxon>Anguilliformes</taxon>
        <taxon>Anguillidae</taxon>
        <taxon>Anguilla</taxon>
    </lineage>
</organism>
<accession>A0A9D3RLL3</accession>
<proteinExistence type="predicted"/>
<sequence>METQSGTPGWASQGLCLTCFAVAVTYSQEETMHRADQDHPITTPSLPALQYSHLSTAVTC</sequence>
<reference evidence="1" key="1">
    <citation type="submission" date="2021-01" db="EMBL/GenBank/DDBJ databases">
        <title>A chromosome-scale assembly of European eel, Anguilla anguilla.</title>
        <authorList>
            <person name="Henkel C."/>
            <person name="Jong-Raadsen S.A."/>
            <person name="Dufour S."/>
            <person name="Weltzien F.-A."/>
            <person name="Palstra A.P."/>
            <person name="Pelster B."/>
            <person name="Spaink H.P."/>
            <person name="Van Den Thillart G.E."/>
            <person name="Jansen H."/>
            <person name="Zahm M."/>
            <person name="Klopp C."/>
            <person name="Cedric C."/>
            <person name="Louis A."/>
            <person name="Berthelot C."/>
            <person name="Parey E."/>
            <person name="Roest Crollius H."/>
            <person name="Montfort J."/>
            <person name="Robinson-Rechavi M."/>
            <person name="Bucao C."/>
            <person name="Bouchez O."/>
            <person name="Gislard M."/>
            <person name="Lluch J."/>
            <person name="Milhes M."/>
            <person name="Lampietro C."/>
            <person name="Lopez Roques C."/>
            <person name="Donnadieu C."/>
            <person name="Braasch I."/>
            <person name="Desvignes T."/>
            <person name="Postlethwait J."/>
            <person name="Bobe J."/>
            <person name="Guiguen Y."/>
            <person name="Dirks R."/>
        </authorList>
    </citation>
    <scope>NUCLEOTIDE SEQUENCE</scope>
    <source>
        <strain evidence="1">Tag_6206</strain>
        <tissue evidence="1">Liver</tissue>
    </source>
</reference>
<evidence type="ECO:0000313" key="2">
    <source>
        <dbReference type="Proteomes" id="UP001044222"/>
    </source>
</evidence>
<keyword evidence="2" id="KW-1185">Reference proteome</keyword>
<evidence type="ECO:0000313" key="1">
    <source>
        <dbReference type="EMBL" id="KAG5835124.1"/>
    </source>
</evidence>
<dbReference type="EMBL" id="JAFIRN010000015">
    <property type="protein sequence ID" value="KAG5835124.1"/>
    <property type="molecule type" value="Genomic_DNA"/>
</dbReference>
<name>A0A9D3RLL3_ANGAN</name>
<protein>
    <submittedName>
        <fullName evidence="1">Uncharacterized protein</fullName>
    </submittedName>
</protein>